<feature type="compositionally biased region" description="Polar residues" evidence="1">
    <location>
        <begin position="74"/>
        <end position="90"/>
    </location>
</feature>
<comment type="caution">
    <text evidence="2">The sequence shown here is derived from an EMBL/GenBank/DDBJ whole genome shotgun (WGS) entry which is preliminary data.</text>
</comment>
<gene>
    <name evidence="2" type="ORF">H2200_006999</name>
</gene>
<evidence type="ECO:0000313" key="2">
    <source>
        <dbReference type="EMBL" id="KAJ9609227.1"/>
    </source>
</evidence>
<organism evidence="2 3">
    <name type="scientific">Cladophialophora chaetospira</name>
    <dbReference type="NCBI Taxonomy" id="386627"/>
    <lineage>
        <taxon>Eukaryota</taxon>
        <taxon>Fungi</taxon>
        <taxon>Dikarya</taxon>
        <taxon>Ascomycota</taxon>
        <taxon>Pezizomycotina</taxon>
        <taxon>Eurotiomycetes</taxon>
        <taxon>Chaetothyriomycetidae</taxon>
        <taxon>Chaetothyriales</taxon>
        <taxon>Herpotrichiellaceae</taxon>
        <taxon>Cladophialophora</taxon>
    </lineage>
</organism>
<proteinExistence type="predicted"/>
<feature type="compositionally biased region" description="Polar residues" evidence="1">
    <location>
        <begin position="1"/>
        <end position="25"/>
    </location>
</feature>
<accession>A0AA38X9W1</accession>
<sequence length="266" mass="30461">MSSPNITSQSLPSNHTSTLLESPNSPDIMGRISSSVIDVPENQESTWAGQIVEIQEHPIRASSKQGSDFRAVTKSEQSLSIASDNVSSPSPKLELTTEPPPKIKPKRRRPTGGKANKAQQQILMHYYIRLFCKHFGSFGRMKTLSVEIQHHAEQHPYANLGSFHSDFYLKYMQLCEHTNPYKKGIVKDEIARFAWAEWHWWRPCVNLPMQGQRRELVRWVVEQLVVEEFDSKAFTVALDEVCQEAFVKIAEVRKMSEDYACVRRDS</sequence>
<reference evidence="2" key="1">
    <citation type="submission" date="2022-10" db="EMBL/GenBank/DDBJ databases">
        <title>Culturing micro-colonial fungi from biological soil crusts in the Mojave desert and describing Neophaeococcomyces mojavensis, and introducing the new genera and species Taxawa tesnikishii.</title>
        <authorList>
            <person name="Kurbessoian T."/>
            <person name="Stajich J.E."/>
        </authorList>
    </citation>
    <scope>NUCLEOTIDE SEQUENCE</scope>
    <source>
        <strain evidence="2">TK_41</strain>
    </source>
</reference>
<dbReference type="Proteomes" id="UP001172673">
    <property type="component" value="Unassembled WGS sequence"/>
</dbReference>
<dbReference type="AlphaFoldDB" id="A0AA38X9W1"/>
<keyword evidence="3" id="KW-1185">Reference proteome</keyword>
<feature type="region of interest" description="Disordered" evidence="1">
    <location>
        <begin position="59"/>
        <end position="115"/>
    </location>
</feature>
<feature type="compositionally biased region" description="Polar residues" evidence="1">
    <location>
        <begin position="32"/>
        <end position="41"/>
    </location>
</feature>
<evidence type="ECO:0000256" key="1">
    <source>
        <dbReference type="SAM" id="MobiDB-lite"/>
    </source>
</evidence>
<evidence type="ECO:0000313" key="3">
    <source>
        <dbReference type="Proteomes" id="UP001172673"/>
    </source>
</evidence>
<feature type="region of interest" description="Disordered" evidence="1">
    <location>
        <begin position="1"/>
        <end position="41"/>
    </location>
</feature>
<protein>
    <submittedName>
        <fullName evidence="2">Uncharacterized protein</fullName>
    </submittedName>
</protein>
<name>A0AA38X9W1_9EURO</name>
<dbReference type="EMBL" id="JAPDRK010000009">
    <property type="protein sequence ID" value="KAJ9609227.1"/>
    <property type="molecule type" value="Genomic_DNA"/>
</dbReference>